<comment type="similarity">
    <text evidence="1">Belongs to the ROK (NagC/XylR) family.</text>
</comment>
<dbReference type="InterPro" id="IPR036390">
    <property type="entry name" value="WH_DNA-bd_sf"/>
</dbReference>
<dbReference type="InterPro" id="IPR036388">
    <property type="entry name" value="WH-like_DNA-bd_sf"/>
</dbReference>
<dbReference type="OrthoDB" id="5174513at2"/>
<accession>A0A229VV05</accession>
<protein>
    <submittedName>
        <fullName evidence="2">NagC family transcriptional regulator</fullName>
    </submittedName>
</protein>
<sequence length="432" mass="46734">MPRSRSINQDDLRNHNLSVVLTTLLQSDSPMSRAQLAKSTGLTKATLSLLSDILLTNEVVEELDPLQKSGNGRPSTPLAFRPGCWVGIGMQINTDGYGYTVTDIAGETVMGEWEDRSMTGVTPDEAFAALDELLLPAEATLKRRNYRIVGAGLALPGLIADLGAGEQRLLMAPNLGWTDIDLHQYDVVRRLEALADNEANLAAIAQIPGYASCRPTAQVEDVARETERERAEESGRLEEALSPNDSFLYISTDVGVGGAFVRSGSLVRGDHGFAGELGHVSVDMNGPQCRCGRRGCLEMYAGRRELVRAAGIADGDEAVQGRYVQELHDRWRDGDDRAVNAIDQALNAMASAAATVINVLDVDTIVLGGFWSVFGEDLAARLRERVTPQLLAGGSIDLRVLSCASDEHPALHGAAAYGLRRFIERPMDYMDL</sequence>
<reference evidence="2 3" key="1">
    <citation type="submission" date="2017-05" db="EMBL/GenBank/DDBJ databases">
        <title>Bifidobacterium vansinderenii sp. nov.</title>
        <authorList>
            <person name="Lugli G.A."/>
            <person name="Duranti S."/>
            <person name="Mangifesta M."/>
        </authorList>
    </citation>
    <scope>NUCLEOTIDE SEQUENCE [LARGE SCALE GENOMIC DNA]</scope>
    <source>
        <strain evidence="2 3">Tam10B</strain>
    </source>
</reference>
<name>A0A229VV05_9BIFI</name>
<dbReference type="EMBL" id="NEWD01000038">
    <property type="protein sequence ID" value="OXM99446.1"/>
    <property type="molecule type" value="Genomic_DNA"/>
</dbReference>
<dbReference type="InterPro" id="IPR043129">
    <property type="entry name" value="ATPase_NBD"/>
</dbReference>
<dbReference type="SUPFAM" id="SSF53067">
    <property type="entry name" value="Actin-like ATPase domain"/>
    <property type="match status" value="2"/>
</dbReference>
<dbReference type="PANTHER" id="PTHR18964:SF149">
    <property type="entry name" value="BIFUNCTIONAL UDP-N-ACETYLGLUCOSAMINE 2-EPIMERASE_N-ACETYLMANNOSAMINE KINASE"/>
    <property type="match status" value="1"/>
</dbReference>
<dbReference type="Gene3D" id="3.30.420.40">
    <property type="match status" value="2"/>
</dbReference>
<gene>
    <name evidence="2" type="ORF">Tam10B_2193</name>
</gene>
<dbReference type="Proteomes" id="UP000215433">
    <property type="component" value="Unassembled WGS sequence"/>
</dbReference>
<dbReference type="AlphaFoldDB" id="A0A229VV05"/>
<dbReference type="Gene3D" id="1.10.10.10">
    <property type="entry name" value="Winged helix-like DNA-binding domain superfamily/Winged helix DNA-binding domain"/>
    <property type="match status" value="1"/>
</dbReference>
<evidence type="ECO:0000313" key="2">
    <source>
        <dbReference type="EMBL" id="OXM99446.1"/>
    </source>
</evidence>
<dbReference type="InterPro" id="IPR000600">
    <property type="entry name" value="ROK"/>
</dbReference>
<dbReference type="SUPFAM" id="SSF46785">
    <property type="entry name" value="Winged helix' DNA-binding domain"/>
    <property type="match status" value="1"/>
</dbReference>
<dbReference type="Pfam" id="PF00480">
    <property type="entry name" value="ROK"/>
    <property type="match status" value="1"/>
</dbReference>
<comment type="caution">
    <text evidence="2">The sequence shown here is derived from an EMBL/GenBank/DDBJ whole genome shotgun (WGS) entry which is preliminary data.</text>
</comment>
<evidence type="ECO:0000313" key="3">
    <source>
        <dbReference type="Proteomes" id="UP000215433"/>
    </source>
</evidence>
<evidence type="ECO:0000256" key="1">
    <source>
        <dbReference type="ARBA" id="ARBA00006479"/>
    </source>
</evidence>
<dbReference type="RefSeq" id="WP_093961292.1">
    <property type="nucleotide sequence ID" value="NZ_NEWD01000038.1"/>
</dbReference>
<dbReference type="PANTHER" id="PTHR18964">
    <property type="entry name" value="ROK (REPRESSOR, ORF, KINASE) FAMILY"/>
    <property type="match status" value="1"/>
</dbReference>
<proteinExistence type="inferred from homology"/>
<keyword evidence="3" id="KW-1185">Reference proteome</keyword>
<organism evidence="2 3">
    <name type="scientific">Bifidobacterium vansinderenii</name>
    <dbReference type="NCBI Taxonomy" id="1984871"/>
    <lineage>
        <taxon>Bacteria</taxon>
        <taxon>Bacillati</taxon>
        <taxon>Actinomycetota</taxon>
        <taxon>Actinomycetes</taxon>
        <taxon>Bifidobacteriales</taxon>
        <taxon>Bifidobacteriaceae</taxon>
        <taxon>Bifidobacterium</taxon>
    </lineage>
</organism>